<dbReference type="InterPro" id="IPR001296">
    <property type="entry name" value="Glyco_trans_1"/>
</dbReference>
<dbReference type="InterPro" id="IPR028098">
    <property type="entry name" value="Glyco_trans_4-like_N"/>
</dbReference>
<evidence type="ECO:0000256" key="1">
    <source>
        <dbReference type="ARBA" id="ARBA00022676"/>
    </source>
</evidence>
<proteinExistence type="predicted"/>
<protein>
    <submittedName>
        <fullName evidence="5">Uncharacterized protein</fullName>
    </submittedName>
</protein>
<dbReference type="SUPFAM" id="SSF53756">
    <property type="entry name" value="UDP-Glycosyltransferase/glycogen phosphorylase"/>
    <property type="match status" value="1"/>
</dbReference>
<evidence type="ECO:0000313" key="6">
    <source>
        <dbReference type="Proteomes" id="UP001156601"/>
    </source>
</evidence>
<dbReference type="RefSeq" id="WP_284216925.1">
    <property type="nucleotide sequence ID" value="NZ_BSOT01000005.1"/>
</dbReference>
<evidence type="ECO:0000259" key="3">
    <source>
        <dbReference type="Pfam" id="PF00534"/>
    </source>
</evidence>
<sequence>MKVLHLVKTAVGASWAVRQMRELVRQGIEVHVAMPCGPMRQAYKRVGVKCHRLSPELAPLRPHETLHRANALSRLVETVSPDIVHSHFVSSTLLMRLALRNKRIPRIFHIPGPLHLEHNLYRAIDIKTANRDDYYLASCKWTQNALMRFGMEENRVGLAYYGVTANEFQKKEVTRTVNLRTLINANNDDFIVGMVAYFYAPKRFLGQKRGLKGHEDLIDAIALVRKKYKNLRCVFIGGPWGNANQYFESVKHYAAERLGDHCSFLGTRKDVPALYPQIDLAVHPSHSENVGGAVESLYSQVPTLTTNVGGFPDLIEQGVTGLMAEAKNPHSLAEQIEYAYTNRPEMVLMAQRGLEKVSKIMDVSKNGLEVSSFYEHVIKHHREALYEKAS</sequence>
<dbReference type="Proteomes" id="UP001156601">
    <property type="component" value="Unassembled WGS sequence"/>
</dbReference>
<feature type="domain" description="Glycosyltransferase subfamily 4-like N-terminal" evidence="4">
    <location>
        <begin position="17"/>
        <end position="164"/>
    </location>
</feature>
<keyword evidence="6" id="KW-1185">Reference proteome</keyword>
<evidence type="ECO:0000259" key="4">
    <source>
        <dbReference type="Pfam" id="PF13439"/>
    </source>
</evidence>
<dbReference type="PANTHER" id="PTHR12526">
    <property type="entry name" value="GLYCOSYLTRANSFERASE"/>
    <property type="match status" value="1"/>
</dbReference>
<gene>
    <name evidence="5" type="ORF">GCM10007852_15450</name>
</gene>
<evidence type="ECO:0000313" key="5">
    <source>
        <dbReference type="EMBL" id="GLR70637.1"/>
    </source>
</evidence>
<dbReference type="PANTHER" id="PTHR12526:SF510">
    <property type="entry name" value="D-INOSITOL 3-PHOSPHATE GLYCOSYLTRANSFERASE"/>
    <property type="match status" value="1"/>
</dbReference>
<reference evidence="5" key="2">
    <citation type="submission" date="2023-01" db="EMBL/GenBank/DDBJ databases">
        <title>Draft genome sequence of Agaribacter marinus strain NBRC 110023.</title>
        <authorList>
            <person name="Sun Q."/>
            <person name="Mori K."/>
        </authorList>
    </citation>
    <scope>NUCLEOTIDE SEQUENCE</scope>
    <source>
        <strain evidence="5">NBRC 110023</strain>
    </source>
</reference>
<organism evidence="5 6">
    <name type="scientific">Agaribacter marinus</name>
    <dbReference type="NCBI Taxonomy" id="1431249"/>
    <lineage>
        <taxon>Bacteria</taxon>
        <taxon>Pseudomonadati</taxon>
        <taxon>Pseudomonadota</taxon>
        <taxon>Gammaproteobacteria</taxon>
        <taxon>Alteromonadales</taxon>
        <taxon>Alteromonadaceae</taxon>
        <taxon>Agaribacter</taxon>
    </lineage>
</organism>
<dbReference type="Pfam" id="PF13439">
    <property type="entry name" value="Glyco_transf_4"/>
    <property type="match status" value="1"/>
</dbReference>
<feature type="domain" description="Glycosyl transferase family 1" evidence="3">
    <location>
        <begin position="205"/>
        <end position="351"/>
    </location>
</feature>
<comment type="caution">
    <text evidence="5">The sequence shown here is derived from an EMBL/GenBank/DDBJ whole genome shotgun (WGS) entry which is preliminary data.</text>
</comment>
<keyword evidence="1" id="KW-0328">Glycosyltransferase</keyword>
<dbReference type="Gene3D" id="3.40.50.2000">
    <property type="entry name" value="Glycogen Phosphorylase B"/>
    <property type="match status" value="2"/>
</dbReference>
<dbReference type="Pfam" id="PF00534">
    <property type="entry name" value="Glycos_transf_1"/>
    <property type="match status" value="1"/>
</dbReference>
<reference evidence="5" key="1">
    <citation type="journal article" date="2014" name="Int. J. Syst. Evol. Microbiol.">
        <title>Complete genome sequence of Corynebacterium casei LMG S-19264T (=DSM 44701T), isolated from a smear-ripened cheese.</title>
        <authorList>
            <consortium name="US DOE Joint Genome Institute (JGI-PGF)"/>
            <person name="Walter F."/>
            <person name="Albersmeier A."/>
            <person name="Kalinowski J."/>
            <person name="Ruckert C."/>
        </authorList>
    </citation>
    <scope>NUCLEOTIDE SEQUENCE</scope>
    <source>
        <strain evidence="5">NBRC 110023</strain>
    </source>
</reference>
<accession>A0AA37WI71</accession>
<dbReference type="GO" id="GO:1901135">
    <property type="term" value="P:carbohydrate derivative metabolic process"/>
    <property type="evidence" value="ECO:0007669"/>
    <property type="project" value="UniProtKB-ARBA"/>
</dbReference>
<name>A0AA37WI71_9ALTE</name>
<dbReference type="GO" id="GO:0016757">
    <property type="term" value="F:glycosyltransferase activity"/>
    <property type="evidence" value="ECO:0007669"/>
    <property type="project" value="UniProtKB-KW"/>
</dbReference>
<evidence type="ECO:0000256" key="2">
    <source>
        <dbReference type="ARBA" id="ARBA00022679"/>
    </source>
</evidence>
<keyword evidence="2" id="KW-0808">Transferase</keyword>
<dbReference type="EMBL" id="BSOT01000005">
    <property type="protein sequence ID" value="GLR70637.1"/>
    <property type="molecule type" value="Genomic_DNA"/>
</dbReference>
<dbReference type="AlphaFoldDB" id="A0AA37WI71"/>